<dbReference type="GO" id="GO:0061630">
    <property type="term" value="F:ubiquitin protein ligase activity"/>
    <property type="evidence" value="ECO:0007669"/>
    <property type="project" value="TreeGrafter"/>
</dbReference>
<dbReference type="SUPFAM" id="SSF57845">
    <property type="entry name" value="B-box zinc-binding domain"/>
    <property type="match status" value="1"/>
</dbReference>
<dbReference type="OrthoDB" id="9992988at2759"/>
<accession>A0A3S0ZNP1</accession>
<dbReference type="Pfam" id="PF13923">
    <property type="entry name" value="zf-C3HC4_2"/>
    <property type="match status" value="1"/>
</dbReference>
<feature type="compositionally biased region" description="Low complexity" evidence="5">
    <location>
        <begin position="469"/>
        <end position="493"/>
    </location>
</feature>
<feature type="compositionally biased region" description="Acidic residues" evidence="5">
    <location>
        <begin position="34"/>
        <end position="43"/>
    </location>
</feature>
<dbReference type="SUPFAM" id="SSF57850">
    <property type="entry name" value="RING/U-box"/>
    <property type="match status" value="1"/>
</dbReference>
<dbReference type="Gene3D" id="3.30.40.10">
    <property type="entry name" value="Zinc/RING finger domain, C3HC4 (zinc finger)"/>
    <property type="match status" value="1"/>
</dbReference>
<feature type="domain" description="RING-type" evidence="6">
    <location>
        <begin position="91"/>
        <end position="139"/>
    </location>
</feature>
<dbReference type="PANTHER" id="PTHR25462">
    <property type="entry name" value="BONUS, ISOFORM C-RELATED"/>
    <property type="match status" value="1"/>
</dbReference>
<evidence type="ECO:0000313" key="8">
    <source>
        <dbReference type="EMBL" id="RUS83272.1"/>
    </source>
</evidence>
<dbReference type="Gene3D" id="3.30.160.60">
    <property type="entry name" value="Classic Zinc Finger"/>
    <property type="match status" value="1"/>
</dbReference>
<dbReference type="InterPro" id="IPR047153">
    <property type="entry name" value="TRIM45/56/19-like"/>
</dbReference>
<dbReference type="InterPro" id="IPR017907">
    <property type="entry name" value="Znf_RING_CS"/>
</dbReference>
<keyword evidence="1" id="KW-0479">Metal-binding</keyword>
<dbReference type="PROSITE" id="PS00518">
    <property type="entry name" value="ZF_RING_1"/>
    <property type="match status" value="1"/>
</dbReference>
<dbReference type="InterPro" id="IPR001841">
    <property type="entry name" value="Znf_RING"/>
</dbReference>
<evidence type="ECO:0000256" key="3">
    <source>
        <dbReference type="ARBA" id="ARBA00022833"/>
    </source>
</evidence>
<dbReference type="CDD" id="cd19756">
    <property type="entry name" value="Bbox2"/>
    <property type="match status" value="1"/>
</dbReference>
<dbReference type="GO" id="GO:0045087">
    <property type="term" value="P:innate immune response"/>
    <property type="evidence" value="ECO:0007669"/>
    <property type="project" value="TreeGrafter"/>
</dbReference>
<dbReference type="InterPro" id="IPR013083">
    <property type="entry name" value="Znf_RING/FYVE/PHD"/>
</dbReference>
<dbReference type="Proteomes" id="UP000271974">
    <property type="component" value="Unassembled WGS sequence"/>
</dbReference>
<feature type="region of interest" description="Disordered" evidence="5">
    <location>
        <begin position="426"/>
        <end position="538"/>
    </location>
</feature>
<sequence length="636" mass="70135">MHVFRKPRPLRMAKVSLEGGPASLPGAHVQQEDHADDEGDGDAGEGAQRPRGVAPVRGGAEPASVAAEQRLGDHQMASPKQGGMEDEFLSCPICFDILKEPKTLSCLHRFCQECLHGFLQRHKTSAIARHRGFQCPVCREFIKAPDLNSTPAEWAALFRTDFHLKNLIKFVESRPGRRLDRPANPCSLHGHAECDLYCADCQATICHLCAGISHRGCSRVITVAEAARDKRQAAVACIKEISLKIKEACDLEKSREKCLDQLDNQRAAAEKAIANVVKDLHSRIKVAEDKLMNRLAEDFESLHGKITVKVLQFENHLSKLRENVDMFSSNLESIPDNDVLKATSLLEAGTFGNGLDIRSYRSFLANVASIKIVLDKQTIPSIHLGKITIKGAEDELSTSNLSLSSSEASVLESKSFLDRIRNLGKKNENDCSAPPYHYGREEDRPSVPRMQTSLRPRPSRASTVKRHAVSASSQSASADDSSVSDRSSGDSGAFLTFRGQNRSEERVSENPNVTHQHRRPSILDANHRPESQDEAPSSISRLRTINTRFREDQDTPKLRDLIVLGGSEAVLVTDWANQCVKALYGRRERDTRLVLGGKPWAITQISESLAAVSLPVSTQICIIKIGTNLSVQNSFV</sequence>
<evidence type="ECO:0000259" key="7">
    <source>
        <dbReference type="PROSITE" id="PS50119"/>
    </source>
</evidence>
<reference evidence="8 9" key="1">
    <citation type="submission" date="2019-01" db="EMBL/GenBank/DDBJ databases">
        <title>A draft genome assembly of the solar-powered sea slug Elysia chlorotica.</title>
        <authorList>
            <person name="Cai H."/>
            <person name="Li Q."/>
            <person name="Fang X."/>
            <person name="Li J."/>
            <person name="Curtis N.E."/>
            <person name="Altenburger A."/>
            <person name="Shibata T."/>
            <person name="Feng M."/>
            <person name="Maeda T."/>
            <person name="Schwartz J.A."/>
            <person name="Shigenobu S."/>
            <person name="Lundholm N."/>
            <person name="Nishiyama T."/>
            <person name="Yang H."/>
            <person name="Hasebe M."/>
            <person name="Li S."/>
            <person name="Pierce S.K."/>
            <person name="Wang J."/>
        </authorList>
    </citation>
    <scope>NUCLEOTIDE SEQUENCE [LARGE SCALE GENOMIC DNA]</scope>
    <source>
        <strain evidence="8">EC2010</strain>
        <tissue evidence="8">Whole organism of an adult</tissue>
    </source>
</reference>
<proteinExistence type="predicted"/>
<dbReference type="AlphaFoldDB" id="A0A3S0ZNP1"/>
<feature type="domain" description="B box-type" evidence="7">
    <location>
        <begin position="181"/>
        <end position="215"/>
    </location>
</feature>
<dbReference type="PROSITE" id="PS50089">
    <property type="entry name" value="ZF_RING_2"/>
    <property type="match status" value="1"/>
</dbReference>
<dbReference type="GO" id="GO:0008270">
    <property type="term" value="F:zinc ion binding"/>
    <property type="evidence" value="ECO:0007669"/>
    <property type="project" value="UniProtKB-KW"/>
</dbReference>
<protein>
    <recommendedName>
        <fullName evidence="10">RING-type domain-containing protein</fullName>
    </recommendedName>
</protein>
<gene>
    <name evidence="8" type="ORF">EGW08_008952</name>
</gene>
<dbReference type="PROSITE" id="PS50119">
    <property type="entry name" value="ZF_BBOX"/>
    <property type="match status" value="1"/>
</dbReference>
<feature type="region of interest" description="Disordered" evidence="5">
    <location>
        <begin position="1"/>
        <end position="65"/>
    </location>
</feature>
<dbReference type="GO" id="GO:0005654">
    <property type="term" value="C:nucleoplasm"/>
    <property type="evidence" value="ECO:0007669"/>
    <property type="project" value="TreeGrafter"/>
</dbReference>
<dbReference type="PANTHER" id="PTHR25462:SF299">
    <property type="entry name" value="E3 UBIQUITIN-PROTEIN LIGASE TRIM56"/>
    <property type="match status" value="1"/>
</dbReference>
<name>A0A3S0ZNP1_ELYCH</name>
<organism evidence="8 9">
    <name type="scientific">Elysia chlorotica</name>
    <name type="common">Eastern emerald elysia</name>
    <name type="synonym">Sea slug</name>
    <dbReference type="NCBI Taxonomy" id="188477"/>
    <lineage>
        <taxon>Eukaryota</taxon>
        <taxon>Metazoa</taxon>
        <taxon>Spiralia</taxon>
        <taxon>Lophotrochozoa</taxon>
        <taxon>Mollusca</taxon>
        <taxon>Gastropoda</taxon>
        <taxon>Heterobranchia</taxon>
        <taxon>Euthyneura</taxon>
        <taxon>Panpulmonata</taxon>
        <taxon>Sacoglossa</taxon>
        <taxon>Placobranchoidea</taxon>
        <taxon>Plakobranchidae</taxon>
        <taxon>Elysia</taxon>
    </lineage>
</organism>
<evidence type="ECO:0000259" key="6">
    <source>
        <dbReference type="PROSITE" id="PS50089"/>
    </source>
</evidence>
<evidence type="ECO:0000313" key="9">
    <source>
        <dbReference type="Proteomes" id="UP000271974"/>
    </source>
</evidence>
<keyword evidence="3" id="KW-0862">Zinc</keyword>
<dbReference type="InterPro" id="IPR000315">
    <property type="entry name" value="Znf_B-box"/>
</dbReference>
<feature type="compositionally biased region" description="Basic residues" evidence="5">
    <location>
        <begin position="1"/>
        <end position="11"/>
    </location>
</feature>
<dbReference type="GO" id="GO:0060340">
    <property type="term" value="P:positive regulation of type I interferon-mediated signaling pathway"/>
    <property type="evidence" value="ECO:0007669"/>
    <property type="project" value="TreeGrafter"/>
</dbReference>
<evidence type="ECO:0008006" key="10">
    <source>
        <dbReference type="Google" id="ProtNLM"/>
    </source>
</evidence>
<dbReference type="EMBL" id="RQTK01000250">
    <property type="protein sequence ID" value="RUS83272.1"/>
    <property type="molecule type" value="Genomic_DNA"/>
</dbReference>
<dbReference type="SMART" id="SM00184">
    <property type="entry name" value="RING"/>
    <property type="match status" value="1"/>
</dbReference>
<evidence type="ECO:0000256" key="1">
    <source>
        <dbReference type="ARBA" id="ARBA00022723"/>
    </source>
</evidence>
<comment type="caution">
    <text evidence="8">The sequence shown here is derived from an EMBL/GenBank/DDBJ whole genome shotgun (WGS) entry which is preliminary data.</text>
</comment>
<keyword evidence="2 4" id="KW-0863">Zinc-finger</keyword>
<dbReference type="STRING" id="188477.A0A3S0ZNP1"/>
<evidence type="ECO:0000256" key="5">
    <source>
        <dbReference type="SAM" id="MobiDB-lite"/>
    </source>
</evidence>
<keyword evidence="9" id="KW-1185">Reference proteome</keyword>
<evidence type="ECO:0000256" key="4">
    <source>
        <dbReference type="PROSITE-ProRule" id="PRU00024"/>
    </source>
</evidence>
<evidence type="ECO:0000256" key="2">
    <source>
        <dbReference type="ARBA" id="ARBA00022771"/>
    </source>
</evidence>